<keyword evidence="1 2" id="KW-0732">Signal</keyword>
<feature type="domain" description="MD-2-related lipid-recognition" evidence="3">
    <location>
        <begin position="40"/>
        <end position="121"/>
    </location>
</feature>
<dbReference type="GO" id="GO:0008047">
    <property type="term" value="F:enzyme activator activity"/>
    <property type="evidence" value="ECO:0007669"/>
    <property type="project" value="InterPro"/>
</dbReference>
<keyword evidence="5" id="KW-1185">Reference proteome</keyword>
<evidence type="ECO:0000259" key="3">
    <source>
        <dbReference type="Pfam" id="PF02221"/>
    </source>
</evidence>
<dbReference type="EMBL" id="MU827302">
    <property type="protein sequence ID" value="KAJ7365939.1"/>
    <property type="molecule type" value="Genomic_DNA"/>
</dbReference>
<evidence type="ECO:0000256" key="2">
    <source>
        <dbReference type="SAM" id="SignalP"/>
    </source>
</evidence>
<evidence type="ECO:0000313" key="4">
    <source>
        <dbReference type="EMBL" id="KAJ7365939.1"/>
    </source>
</evidence>
<sequence>MAFAQIFVLVILAFAVDALKWSNCGGSSPPRKVLWWYASIPCIKNVGSCKYDIGCDKMKELLEGAQCPLLKKAYTVKQQTVTLPDISIPSFLTNGYYKITGDLREKGSNRRIACLEAELKITS</sequence>
<dbReference type="GO" id="GO:0005319">
    <property type="term" value="F:lipid transporter activity"/>
    <property type="evidence" value="ECO:0007669"/>
    <property type="project" value="TreeGrafter"/>
</dbReference>
<dbReference type="AlphaFoldDB" id="A0A9X0CPU0"/>
<dbReference type="PANTHER" id="PTHR17357">
    <property type="entry name" value="GM2 GANGLIOSIDE ACTIVATOR PROTEIN"/>
    <property type="match status" value="1"/>
</dbReference>
<proteinExistence type="predicted"/>
<comment type="caution">
    <text evidence="4">The sequence shown here is derived from an EMBL/GenBank/DDBJ whole genome shotgun (WGS) entry which is preliminary data.</text>
</comment>
<organism evidence="4 5">
    <name type="scientific">Desmophyllum pertusum</name>
    <dbReference type="NCBI Taxonomy" id="174260"/>
    <lineage>
        <taxon>Eukaryota</taxon>
        <taxon>Metazoa</taxon>
        <taxon>Cnidaria</taxon>
        <taxon>Anthozoa</taxon>
        <taxon>Hexacorallia</taxon>
        <taxon>Scleractinia</taxon>
        <taxon>Caryophylliina</taxon>
        <taxon>Caryophylliidae</taxon>
        <taxon>Desmophyllum</taxon>
    </lineage>
</organism>
<reference evidence="4" key="1">
    <citation type="submission" date="2023-01" db="EMBL/GenBank/DDBJ databases">
        <title>Genome assembly of the deep-sea coral Lophelia pertusa.</title>
        <authorList>
            <person name="Herrera S."/>
            <person name="Cordes E."/>
        </authorList>
    </citation>
    <scope>NUCLEOTIDE SEQUENCE</scope>
    <source>
        <strain evidence="4">USNM1676648</strain>
        <tissue evidence="4">Polyp</tissue>
    </source>
</reference>
<name>A0A9X0CPU0_9CNID</name>
<accession>A0A9X0CPU0</accession>
<dbReference type="GO" id="GO:0006689">
    <property type="term" value="P:ganglioside catabolic process"/>
    <property type="evidence" value="ECO:0007669"/>
    <property type="project" value="InterPro"/>
</dbReference>
<feature type="chain" id="PRO_5040824802" evidence="2">
    <location>
        <begin position="19"/>
        <end position="123"/>
    </location>
</feature>
<dbReference type="InterPro" id="IPR003172">
    <property type="entry name" value="ML_dom"/>
</dbReference>
<dbReference type="PANTHER" id="PTHR17357:SF0">
    <property type="entry name" value="GANGLIOSIDE GM2 ACTIVATOR"/>
    <property type="match status" value="1"/>
</dbReference>
<gene>
    <name evidence="4" type="primary">GM2A_2</name>
    <name evidence="4" type="ORF">OS493_002676</name>
</gene>
<dbReference type="SUPFAM" id="SSF63707">
    <property type="entry name" value="Ganglioside M2 (gm2) activator"/>
    <property type="match status" value="1"/>
</dbReference>
<dbReference type="InterPro" id="IPR036846">
    <property type="entry name" value="GM2-AP_sf"/>
</dbReference>
<dbReference type="Gene3D" id="2.70.220.10">
    <property type="entry name" value="Ganglioside GM2 activator"/>
    <property type="match status" value="1"/>
</dbReference>
<feature type="signal peptide" evidence="2">
    <location>
        <begin position="1"/>
        <end position="18"/>
    </location>
</feature>
<dbReference type="Pfam" id="PF02221">
    <property type="entry name" value="E1_DerP2_DerF2"/>
    <property type="match status" value="1"/>
</dbReference>
<dbReference type="Proteomes" id="UP001163046">
    <property type="component" value="Unassembled WGS sequence"/>
</dbReference>
<protein>
    <submittedName>
        <fullName evidence="4">GM2 ganglioside activator</fullName>
    </submittedName>
</protein>
<dbReference type="InterPro" id="IPR028996">
    <property type="entry name" value="GM2-AP"/>
</dbReference>
<dbReference type="OrthoDB" id="5951115at2759"/>
<evidence type="ECO:0000256" key="1">
    <source>
        <dbReference type="ARBA" id="ARBA00022729"/>
    </source>
</evidence>
<dbReference type="GO" id="GO:0009898">
    <property type="term" value="C:cytoplasmic side of plasma membrane"/>
    <property type="evidence" value="ECO:0007669"/>
    <property type="project" value="TreeGrafter"/>
</dbReference>
<evidence type="ECO:0000313" key="5">
    <source>
        <dbReference type="Proteomes" id="UP001163046"/>
    </source>
</evidence>